<protein>
    <submittedName>
        <fullName evidence="1">YlqD protein</fullName>
    </submittedName>
</protein>
<dbReference type="STRING" id="1121432.SAMN02745219_02972"/>
<evidence type="ECO:0000313" key="2">
    <source>
        <dbReference type="Proteomes" id="UP000184529"/>
    </source>
</evidence>
<dbReference type="AlphaFoldDB" id="A0A1M6KUH5"/>
<dbReference type="Proteomes" id="UP000184529">
    <property type="component" value="Unassembled WGS sequence"/>
</dbReference>
<accession>A0A1M6KUH5</accession>
<sequence>MHKLTIICPVLVKVKVTEGYKQKLSTGIQQAIRQIDVQMQHLELQARRVVAELEKQNPQGVPAARKQIEQERARRLEARQKLLDKLKEVARLNPGEEVVHGQLQSLVELKVGDNFQETTGMEVVLQDGVVIDIRPTGGNALDG</sequence>
<keyword evidence="2" id="KW-1185">Reference proteome</keyword>
<dbReference type="Pfam" id="PF11068">
    <property type="entry name" value="YlqD"/>
    <property type="match status" value="1"/>
</dbReference>
<dbReference type="Gene3D" id="6.10.140.1110">
    <property type="match status" value="1"/>
</dbReference>
<dbReference type="RefSeq" id="WP_072870796.1">
    <property type="nucleotide sequence ID" value="NZ_FQZM01000045.1"/>
</dbReference>
<organism evidence="1 2">
    <name type="scientific">Desulfofundulus thermosubterraneus DSM 16057</name>
    <dbReference type="NCBI Taxonomy" id="1121432"/>
    <lineage>
        <taxon>Bacteria</taxon>
        <taxon>Bacillati</taxon>
        <taxon>Bacillota</taxon>
        <taxon>Clostridia</taxon>
        <taxon>Eubacteriales</taxon>
        <taxon>Peptococcaceae</taxon>
        <taxon>Desulfofundulus</taxon>
    </lineage>
</organism>
<evidence type="ECO:0000313" key="1">
    <source>
        <dbReference type="EMBL" id="SHJ62615.1"/>
    </source>
</evidence>
<gene>
    <name evidence="1" type="ORF">SAMN02745219_02972</name>
</gene>
<proteinExistence type="predicted"/>
<reference evidence="2" key="1">
    <citation type="submission" date="2016-11" db="EMBL/GenBank/DDBJ databases">
        <authorList>
            <person name="Varghese N."/>
            <person name="Submissions S."/>
        </authorList>
    </citation>
    <scope>NUCLEOTIDE SEQUENCE [LARGE SCALE GENOMIC DNA]</scope>
    <source>
        <strain evidence="2">DSM 16057</strain>
    </source>
</reference>
<name>A0A1M6KUH5_9FIRM</name>
<dbReference type="OrthoDB" id="1682134at2"/>
<dbReference type="InterPro" id="IPR021297">
    <property type="entry name" value="YlqD"/>
</dbReference>
<dbReference type="EMBL" id="FQZM01000045">
    <property type="protein sequence ID" value="SHJ62615.1"/>
    <property type="molecule type" value="Genomic_DNA"/>
</dbReference>